<sequence>MFAKEIADVIMTEVDQMKEQVASLSPIKIIVNDMEVLVKLTLIFHMIDGKICNAVTSCATAQTCYLCGARSSDMKNERCILEKPVNCDILSLGPLPLPSWIRFCECILHISYQLDIKSWQAREMRTQKKNLLVEMPKQQTGNTNDRNTHRKFFKNSEKSAEITGVNVELIKRFHVILESECINSGFPIDINKFQKYAKEKKELYTKEYAWYSMPVRKSAQQEIQRIIHKKDLKSGYKYRFNEQVTHNFRPTHCKFTCSYKNYSWHNYFGVTTFDPLDYENITLWRRVADDVTDGTRTGERGGRTTLETVDGKTEQIRGLPSKTPRTPRKNCDGDNKYRYTLLICLASLAAFRWSERAKQCDKFPVTQSWFETRSEIGSKIDTKLLHHSSSELDWRSSELIRECADIYKGLRASEATSGDDSVSEVCGLRTSLHGVMHAGSYVHGRSVPTDHWTTYKILWTRFNEDEGLLASVFAHSPTTHGSDDRRQLRICFVHDSELSLVDSGITRLGQPYTKPRADTMKNWSYHAPDLPDASVDRSLRTPQDRAGILPEFRSAVLSASIDTGGSSPCCSGSPDGLRNLRPTHFGAQSPRLVTDRERRSFEFHGKMYKSNLVGTFPIKQNSHFFDSARLGTEPASIRRGQSMRLLLRLKRSGLTGWAQHIDGGFLSSHCSLVVRMASMCIVQVPNTPWYACNQCIDTRSSLVGGRSVEMWQRRNRGQSHTLTGRPGQGGGNGRSQTNGLVRHDSHLRKSGVTRPRIEPRSSWWEAARLISEQERGERARKREGEGEKERGERENIGKRARARKKKKQERRERENIGGERHTGRGEGGGGEREREREGGWHGNSVCHGRSRQDDGPAYLHIFCALRPRNESVLRPTLAHSPLAASPTSARRSTDVQSSRRRPASTYETALRYGFCPRGRDLASCDLARACSRRAPWTQDEVDRPRWLRTTNLRVPTLNCSPANTFLLTAHANSGPLCSSRHTRICRRSCGAVDCVTLQTRWHARLQNYGRVTFLTARPRHTNKPKAHNPKRFTKANRVGSPDFLGDLPFPPPLSFRHRSIFTSITPIGSQDLAVKSRPNLFTHLPLKGWTK</sequence>
<proteinExistence type="predicted"/>
<accession>A0ABQ9GPE3</accession>
<gene>
    <name evidence="2" type="ORF">PR048_024712</name>
</gene>
<dbReference type="Proteomes" id="UP001159363">
    <property type="component" value="Chromosome 9"/>
</dbReference>
<name>A0ABQ9GPE3_9NEOP</name>
<organism evidence="2 3">
    <name type="scientific">Dryococelus australis</name>
    <dbReference type="NCBI Taxonomy" id="614101"/>
    <lineage>
        <taxon>Eukaryota</taxon>
        <taxon>Metazoa</taxon>
        <taxon>Ecdysozoa</taxon>
        <taxon>Arthropoda</taxon>
        <taxon>Hexapoda</taxon>
        <taxon>Insecta</taxon>
        <taxon>Pterygota</taxon>
        <taxon>Neoptera</taxon>
        <taxon>Polyneoptera</taxon>
        <taxon>Phasmatodea</taxon>
        <taxon>Verophasmatodea</taxon>
        <taxon>Anareolatae</taxon>
        <taxon>Phasmatidae</taxon>
        <taxon>Eurycanthinae</taxon>
        <taxon>Dryococelus</taxon>
    </lineage>
</organism>
<feature type="region of interest" description="Disordered" evidence="1">
    <location>
        <begin position="712"/>
        <end position="758"/>
    </location>
</feature>
<dbReference type="EMBL" id="JARBHB010000010">
    <property type="protein sequence ID" value="KAJ8873876.1"/>
    <property type="molecule type" value="Genomic_DNA"/>
</dbReference>
<feature type="compositionally biased region" description="Basic and acidic residues" evidence="1">
    <location>
        <begin position="809"/>
        <end position="839"/>
    </location>
</feature>
<evidence type="ECO:0000256" key="1">
    <source>
        <dbReference type="SAM" id="MobiDB-lite"/>
    </source>
</evidence>
<keyword evidence="3" id="KW-1185">Reference proteome</keyword>
<evidence type="ECO:0000313" key="2">
    <source>
        <dbReference type="EMBL" id="KAJ8873876.1"/>
    </source>
</evidence>
<feature type="compositionally biased region" description="Polar residues" evidence="1">
    <location>
        <begin position="885"/>
        <end position="896"/>
    </location>
</feature>
<comment type="caution">
    <text evidence="2">The sequence shown here is derived from an EMBL/GenBank/DDBJ whole genome shotgun (WGS) entry which is preliminary data.</text>
</comment>
<feature type="compositionally biased region" description="Basic and acidic residues" evidence="1">
    <location>
        <begin position="773"/>
        <end position="797"/>
    </location>
</feature>
<feature type="compositionally biased region" description="Basic residues" evidence="1">
    <location>
        <begin position="798"/>
        <end position="808"/>
    </location>
</feature>
<feature type="region of interest" description="Disordered" evidence="1">
    <location>
        <begin position="879"/>
        <end position="904"/>
    </location>
</feature>
<feature type="region of interest" description="Disordered" evidence="1">
    <location>
        <begin position="773"/>
        <end position="851"/>
    </location>
</feature>
<reference evidence="2 3" key="1">
    <citation type="submission" date="2023-02" db="EMBL/GenBank/DDBJ databases">
        <title>LHISI_Scaffold_Assembly.</title>
        <authorList>
            <person name="Stuart O.P."/>
            <person name="Cleave R."/>
            <person name="Magrath M.J.L."/>
            <person name="Mikheyev A.S."/>
        </authorList>
    </citation>
    <scope>NUCLEOTIDE SEQUENCE [LARGE SCALE GENOMIC DNA]</scope>
    <source>
        <strain evidence="2">Daus_M_001</strain>
        <tissue evidence="2">Leg muscle</tissue>
    </source>
</reference>
<protein>
    <submittedName>
        <fullName evidence="2">Uncharacterized protein</fullName>
    </submittedName>
</protein>
<evidence type="ECO:0000313" key="3">
    <source>
        <dbReference type="Proteomes" id="UP001159363"/>
    </source>
</evidence>